<evidence type="ECO:0000256" key="3">
    <source>
        <dbReference type="ARBA" id="ARBA00004630"/>
    </source>
</evidence>
<accession>A0A9N9WU11</accession>
<sequence>MISLGILKFALPIYNLFFVCNSYCLHIFGRNNAFQFNRSEMREADNNKVKIGPKSVKITCVHCSTIIKTDIVSEPSMMTHSASIMLIPFCCCCLPYCCKSCNDVLHYCPRCKEYIETYRRY</sequence>
<evidence type="ECO:0000256" key="6">
    <source>
        <dbReference type="ARBA" id="ARBA00022833"/>
    </source>
</evidence>
<evidence type="ECO:0000256" key="7">
    <source>
        <dbReference type="ARBA" id="ARBA00023136"/>
    </source>
</evidence>
<evidence type="ECO:0000256" key="4">
    <source>
        <dbReference type="ARBA" id="ARBA00005975"/>
    </source>
</evidence>
<dbReference type="AlphaFoldDB" id="A0A9N9WU11"/>
<keyword evidence="6" id="KW-0862">Zinc</keyword>
<gene>
    <name evidence="10" type="ORF">CHIRRI_LOCUS8819</name>
</gene>
<comment type="similarity">
    <text evidence="4">Belongs to the CDIP1/LITAF family.</text>
</comment>
<keyword evidence="8" id="KW-1133">Transmembrane helix</keyword>
<evidence type="ECO:0000256" key="5">
    <source>
        <dbReference type="ARBA" id="ARBA00022723"/>
    </source>
</evidence>
<dbReference type="PANTHER" id="PTHR23292:SF14">
    <property type="entry name" value="FI16615P1-RELATED"/>
    <property type="match status" value="1"/>
</dbReference>
<name>A0A9N9WU11_9DIPT</name>
<keyword evidence="8" id="KW-0812">Transmembrane</keyword>
<dbReference type="InterPro" id="IPR006629">
    <property type="entry name" value="LITAF"/>
</dbReference>
<evidence type="ECO:0000256" key="1">
    <source>
        <dbReference type="ARBA" id="ARBA00004414"/>
    </source>
</evidence>
<dbReference type="GO" id="GO:0031902">
    <property type="term" value="C:late endosome membrane"/>
    <property type="evidence" value="ECO:0007669"/>
    <property type="project" value="UniProtKB-SubCell"/>
</dbReference>
<dbReference type="Pfam" id="PF10601">
    <property type="entry name" value="zf-LITAF-like"/>
    <property type="match status" value="1"/>
</dbReference>
<evidence type="ECO:0000259" key="9">
    <source>
        <dbReference type="PROSITE" id="PS51837"/>
    </source>
</evidence>
<organism evidence="10 11">
    <name type="scientific">Chironomus riparius</name>
    <dbReference type="NCBI Taxonomy" id="315576"/>
    <lineage>
        <taxon>Eukaryota</taxon>
        <taxon>Metazoa</taxon>
        <taxon>Ecdysozoa</taxon>
        <taxon>Arthropoda</taxon>
        <taxon>Hexapoda</taxon>
        <taxon>Insecta</taxon>
        <taxon>Pterygota</taxon>
        <taxon>Neoptera</taxon>
        <taxon>Endopterygota</taxon>
        <taxon>Diptera</taxon>
        <taxon>Nematocera</taxon>
        <taxon>Chironomoidea</taxon>
        <taxon>Chironomidae</taxon>
        <taxon>Chironominae</taxon>
        <taxon>Chironomus</taxon>
    </lineage>
</organism>
<evidence type="ECO:0000256" key="8">
    <source>
        <dbReference type="SAM" id="Phobius"/>
    </source>
</evidence>
<comment type="subcellular location">
    <subcellularLocation>
        <location evidence="2">Endosome membrane</location>
        <topology evidence="2">Peripheral membrane protein</topology>
    </subcellularLocation>
    <subcellularLocation>
        <location evidence="1">Late endosome membrane</location>
    </subcellularLocation>
    <subcellularLocation>
        <location evidence="3">Lysosome membrane</location>
        <topology evidence="3">Peripheral membrane protein</topology>
        <orientation evidence="3">Cytoplasmic side</orientation>
    </subcellularLocation>
</comment>
<dbReference type="PANTHER" id="PTHR23292">
    <property type="entry name" value="LIPOPOLYSACCHARIDE-INDUCED TUMOR NECROSIS FACTOR-ALPHA FACTOR"/>
    <property type="match status" value="1"/>
</dbReference>
<reference evidence="10" key="2">
    <citation type="submission" date="2022-10" db="EMBL/GenBank/DDBJ databases">
        <authorList>
            <consortium name="ENA_rothamsted_submissions"/>
            <consortium name="culmorum"/>
            <person name="King R."/>
        </authorList>
    </citation>
    <scope>NUCLEOTIDE SEQUENCE</scope>
</reference>
<keyword evidence="7 8" id="KW-0472">Membrane</keyword>
<proteinExistence type="inferred from homology"/>
<reference evidence="10" key="1">
    <citation type="submission" date="2022-01" db="EMBL/GenBank/DDBJ databases">
        <authorList>
            <person name="King R."/>
        </authorList>
    </citation>
    <scope>NUCLEOTIDE SEQUENCE</scope>
</reference>
<keyword evidence="5" id="KW-0479">Metal-binding</keyword>
<feature type="domain" description="LITAF" evidence="9">
    <location>
        <begin position="39"/>
        <end position="120"/>
    </location>
</feature>
<dbReference type="PROSITE" id="PS51837">
    <property type="entry name" value="LITAF"/>
    <property type="match status" value="1"/>
</dbReference>
<dbReference type="OrthoDB" id="5599753at2759"/>
<dbReference type="GO" id="GO:0005765">
    <property type="term" value="C:lysosomal membrane"/>
    <property type="evidence" value="ECO:0007669"/>
    <property type="project" value="UniProtKB-SubCell"/>
</dbReference>
<dbReference type="GO" id="GO:0008270">
    <property type="term" value="F:zinc ion binding"/>
    <property type="evidence" value="ECO:0007669"/>
    <property type="project" value="TreeGrafter"/>
</dbReference>
<dbReference type="InterPro" id="IPR037519">
    <property type="entry name" value="LITAF_fam"/>
</dbReference>
<protein>
    <recommendedName>
        <fullName evidence="9">LITAF domain-containing protein</fullName>
    </recommendedName>
</protein>
<dbReference type="EMBL" id="OU895878">
    <property type="protein sequence ID" value="CAG9805953.1"/>
    <property type="molecule type" value="Genomic_DNA"/>
</dbReference>
<dbReference type="Proteomes" id="UP001153620">
    <property type="component" value="Chromosome 2"/>
</dbReference>
<feature type="transmembrane region" description="Helical" evidence="8">
    <location>
        <begin position="6"/>
        <end position="28"/>
    </location>
</feature>
<keyword evidence="11" id="KW-1185">Reference proteome</keyword>
<dbReference type="SMART" id="SM00714">
    <property type="entry name" value="LITAF"/>
    <property type="match status" value="1"/>
</dbReference>
<evidence type="ECO:0000256" key="2">
    <source>
        <dbReference type="ARBA" id="ARBA00004481"/>
    </source>
</evidence>
<evidence type="ECO:0000313" key="11">
    <source>
        <dbReference type="Proteomes" id="UP001153620"/>
    </source>
</evidence>
<evidence type="ECO:0000313" key="10">
    <source>
        <dbReference type="EMBL" id="CAG9805953.1"/>
    </source>
</evidence>